<dbReference type="SUPFAM" id="SSF55729">
    <property type="entry name" value="Acyl-CoA N-acyltransferases (Nat)"/>
    <property type="match status" value="1"/>
</dbReference>
<evidence type="ECO:0000313" key="4">
    <source>
        <dbReference type="Proteomes" id="UP000679950"/>
    </source>
</evidence>
<dbReference type="Gene3D" id="3.40.630.30">
    <property type="match status" value="1"/>
</dbReference>
<dbReference type="InterPro" id="IPR000182">
    <property type="entry name" value="GNAT_dom"/>
</dbReference>
<protein>
    <recommendedName>
        <fullName evidence="2">N-acetyltransferase domain-containing protein</fullName>
    </recommendedName>
</protein>
<proteinExistence type="predicted"/>
<accession>A0ABQ4KLB8</accession>
<evidence type="ECO:0000259" key="2">
    <source>
        <dbReference type="PROSITE" id="PS51186"/>
    </source>
</evidence>
<reference evidence="3 4" key="1">
    <citation type="submission" date="2021-03" db="EMBL/GenBank/DDBJ databases">
        <title>Antimicrobial resistance genes in bacteria isolated from Japanese honey, and their potential for conferring macrolide and lincosamide resistance in the American foulbrood pathogen Paenibacillus larvae.</title>
        <authorList>
            <person name="Okamoto M."/>
            <person name="Kumagai M."/>
            <person name="Kanamori H."/>
            <person name="Takamatsu D."/>
        </authorList>
    </citation>
    <scope>NUCLEOTIDE SEQUENCE [LARGE SCALE GENOMIC DNA]</scope>
    <source>
        <strain evidence="3 4">J8TS2</strain>
    </source>
</reference>
<dbReference type="EMBL" id="BORB01000021">
    <property type="protein sequence ID" value="GIN58276.1"/>
    <property type="molecule type" value="Genomic_DNA"/>
</dbReference>
<name>A0ABQ4KLB8_9BACI</name>
<dbReference type="RefSeq" id="WP_212966530.1">
    <property type="nucleotide sequence ID" value="NZ_BORB01000021.1"/>
</dbReference>
<organism evidence="3 4">
    <name type="scientific">Lederbergia ruris</name>
    <dbReference type="NCBI Taxonomy" id="217495"/>
    <lineage>
        <taxon>Bacteria</taxon>
        <taxon>Bacillati</taxon>
        <taxon>Bacillota</taxon>
        <taxon>Bacilli</taxon>
        <taxon>Bacillales</taxon>
        <taxon>Bacillaceae</taxon>
        <taxon>Lederbergia</taxon>
    </lineage>
</organism>
<evidence type="ECO:0000256" key="1">
    <source>
        <dbReference type="ARBA" id="ARBA00022679"/>
    </source>
</evidence>
<dbReference type="CDD" id="cd04301">
    <property type="entry name" value="NAT_SF"/>
    <property type="match status" value="1"/>
</dbReference>
<feature type="domain" description="N-acetyltransferase" evidence="2">
    <location>
        <begin position="3"/>
        <end position="139"/>
    </location>
</feature>
<dbReference type="Pfam" id="PF00583">
    <property type="entry name" value="Acetyltransf_1"/>
    <property type="match status" value="1"/>
</dbReference>
<comment type="caution">
    <text evidence="3">The sequence shown here is derived from an EMBL/GenBank/DDBJ whole genome shotgun (WGS) entry which is preliminary data.</text>
</comment>
<dbReference type="PANTHER" id="PTHR13947">
    <property type="entry name" value="GNAT FAMILY N-ACETYLTRANSFERASE"/>
    <property type="match status" value="1"/>
</dbReference>
<dbReference type="Proteomes" id="UP000679950">
    <property type="component" value="Unassembled WGS sequence"/>
</dbReference>
<dbReference type="PANTHER" id="PTHR13947:SF37">
    <property type="entry name" value="LD18367P"/>
    <property type="match status" value="1"/>
</dbReference>
<keyword evidence="1" id="KW-0808">Transferase</keyword>
<sequence length="139" mass="15873">MSVKILPFNEIYAEPVKQLVIDIHQEFGFDYDRRLDADLEEISHVYGGRGGFWLAIENAKVVGTSALREDTQYTGTLKRMYLLPLFRGKGIGRLLLQQAVDYAKQQKYGEILLDTVTFQKDAIRLYEKFGFVKTGCKGS</sequence>
<dbReference type="InterPro" id="IPR050769">
    <property type="entry name" value="NAT_camello-type"/>
</dbReference>
<keyword evidence="4" id="KW-1185">Reference proteome</keyword>
<dbReference type="PROSITE" id="PS51186">
    <property type="entry name" value="GNAT"/>
    <property type="match status" value="1"/>
</dbReference>
<evidence type="ECO:0000313" key="3">
    <source>
        <dbReference type="EMBL" id="GIN58276.1"/>
    </source>
</evidence>
<gene>
    <name evidence="3" type="ORF">J8TS2_25950</name>
</gene>
<dbReference type="InterPro" id="IPR016181">
    <property type="entry name" value="Acyl_CoA_acyltransferase"/>
</dbReference>